<dbReference type="PROSITE" id="PS51257">
    <property type="entry name" value="PROKAR_LIPOPROTEIN"/>
    <property type="match status" value="1"/>
</dbReference>
<gene>
    <name evidence="1" type="ORF">GCM10008170_24740</name>
</gene>
<name>A0A9W6MS64_9HYPH</name>
<protein>
    <recommendedName>
        <fullName evidence="3">Lipoprotein</fullName>
    </recommendedName>
</protein>
<evidence type="ECO:0008006" key="3">
    <source>
        <dbReference type="Google" id="ProtNLM"/>
    </source>
</evidence>
<organism evidence="1 2">
    <name type="scientific">Methylopila capsulata</name>
    <dbReference type="NCBI Taxonomy" id="61654"/>
    <lineage>
        <taxon>Bacteria</taxon>
        <taxon>Pseudomonadati</taxon>
        <taxon>Pseudomonadota</taxon>
        <taxon>Alphaproteobacteria</taxon>
        <taxon>Hyphomicrobiales</taxon>
        <taxon>Methylopilaceae</taxon>
        <taxon>Methylopila</taxon>
    </lineage>
</organism>
<evidence type="ECO:0000313" key="2">
    <source>
        <dbReference type="Proteomes" id="UP001143400"/>
    </source>
</evidence>
<evidence type="ECO:0000313" key="1">
    <source>
        <dbReference type="EMBL" id="GLK56455.1"/>
    </source>
</evidence>
<reference evidence="1" key="1">
    <citation type="journal article" date="2014" name="Int. J. Syst. Evol. Microbiol.">
        <title>Complete genome sequence of Corynebacterium casei LMG S-19264T (=DSM 44701T), isolated from a smear-ripened cheese.</title>
        <authorList>
            <consortium name="US DOE Joint Genome Institute (JGI-PGF)"/>
            <person name="Walter F."/>
            <person name="Albersmeier A."/>
            <person name="Kalinowski J."/>
            <person name="Ruckert C."/>
        </authorList>
    </citation>
    <scope>NUCLEOTIDE SEQUENCE</scope>
    <source>
        <strain evidence="1">VKM B-1606</strain>
    </source>
</reference>
<reference evidence="1" key="2">
    <citation type="submission" date="2023-01" db="EMBL/GenBank/DDBJ databases">
        <authorList>
            <person name="Sun Q."/>
            <person name="Evtushenko L."/>
        </authorList>
    </citation>
    <scope>NUCLEOTIDE SEQUENCE</scope>
    <source>
        <strain evidence="1">VKM B-1606</strain>
    </source>
</reference>
<dbReference type="AlphaFoldDB" id="A0A9W6MS64"/>
<sequence>MGEERMKLVEAAGIAACVLLLGGCATTVDPKTFAAGREVLIGSPAAVRHVTADCAAKVRRNPQLHQSINLLVSLPPDRSPDVFCERFIKAYRDGRITYEKYLESSKKIVDPDLVRIAQGR</sequence>
<dbReference type="Proteomes" id="UP001143400">
    <property type="component" value="Unassembled WGS sequence"/>
</dbReference>
<dbReference type="EMBL" id="BSFF01000003">
    <property type="protein sequence ID" value="GLK56455.1"/>
    <property type="molecule type" value="Genomic_DNA"/>
</dbReference>
<proteinExistence type="predicted"/>
<comment type="caution">
    <text evidence="1">The sequence shown here is derived from an EMBL/GenBank/DDBJ whole genome shotgun (WGS) entry which is preliminary data.</text>
</comment>
<accession>A0A9W6MS64</accession>